<organism evidence="1 2">
    <name type="scientific">Caulobacter ginsengisoli</name>
    <dbReference type="NCBI Taxonomy" id="400775"/>
    <lineage>
        <taxon>Bacteria</taxon>
        <taxon>Pseudomonadati</taxon>
        <taxon>Pseudomonadota</taxon>
        <taxon>Alphaproteobacteria</taxon>
        <taxon>Caulobacterales</taxon>
        <taxon>Caulobacteraceae</taxon>
        <taxon>Caulobacter</taxon>
    </lineage>
</organism>
<sequence>MITNEGLQAATVVGAGVADDGLARITFDVGSGEIAIPEPGHLTIGFPQQELRPLALLLLNLAGGQSIPNGQQSGPVFSIPADECLIGWTDDARPALIVRLSEGGQVIFDLPPEAVSQLRSAIELVAERLAPAPSGQQKH</sequence>
<dbReference type="EMBL" id="JAUSVS010000001">
    <property type="protein sequence ID" value="MDQ0463013.1"/>
    <property type="molecule type" value="Genomic_DNA"/>
</dbReference>
<dbReference type="RefSeq" id="WP_307346179.1">
    <property type="nucleotide sequence ID" value="NZ_JAUSVS010000001.1"/>
</dbReference>
<dbReference type="Proteomes" id="UP001228905">
    <property type="component" value="Unassembled WGS sequence"/>
</dbReference>
<proteinExistence type="predicted"/>
<accession>A0ABU0ILW0</accession>
<gene>
    <name evidence="1" type="ORF">QO010_000761</name>
</gene>
<evidence type="ECO:0000313" key="1">
    <source>
        <dbReference type="EMBL" id="MDQ0463013.1"/>
    </source>
</evidence>
<comment type="caution">
    <text evidence="1">The sequence shown here is derived from an EMBL/GenBank/DDBJ whole genome shotgun (WGS) entry which is preliminary data.</text>
</comment>
<reference evidence="1 2" key="1">
    <citation type="submission" date="2023-07" db="EMBL/GenBank/DDBJ databases">
        <title>Genomic Encyclopedia of Type Strains, Phase IV (KMG-IV): sequencing the most valuable type-strain genomes for metagenomic binning, comparative biology and taxonomic classification.</title>
        <authorList>
            <person name="Goeker M."/>
        </authorList>
    </citation>
    <scope>NUCLEOTIDE SEQUENCE [LARGE SCALE GENOMIC DNA]</scope>
    <source>
        <strain evidence="1 2">DSM 18695</strain>
    </source>
</reference>
<keyword evidence="2" id="KW-1185">Reference proteome</keyword>
<evidence type="ECO:0000313" key="2">
    <source>
        <dbReference type="Proteomes" id="UP001228905"/>
    </source>
</evidence>
<protein>
    <submittedName>
        <fullName evidence="1">Uncharacterized protein</fullName>
    </submittedName>
</protein>
<name>A0ABU0ILW0_9CAUL</name>